<dbReference type="PANTHER" id="PTHR30620:SF16">
    <property type="entry name" value="LYSOSOMAL BETA GLUCOSIDASE"/>
    <property type="match status" value="1"/>
</dbReference>
<evidence type="ECO:0000313" key="9">
    <source>
        <dbReference type="Proteomes" id="UP001144256"/>
    </source>
</evidence>
<dbReference type="Pfam" id="PF00933">
    <property type="entry name" value="Glyco_hydro_3"/>
    <property type="match status" value="1"/>
</dbReference>
<organism evidence="8 9">
    <name type="scientific">Vallitalea longa</name>
    <dbReference type="NCBI Taxonomy" id="2936439"/>
    <lineage>
        <taxon>Bacteria</taxon>
        <taxon>Bacillati</taxon>
        <taxon>Bacillota</taxon>
        <taxon>Clostridia</taxon>
        <taxon>Lachnospirales</taxon>
        <taxon>Vallitaleaceae</taxon>
        <taxon>Vallitalea</taxon>
    </lineage>
</organism>
<dbReference type="PANTHER" id="PTHR30620">
    <property type="entry name" value="PERIPLASMIC BETA-GLUCOSIDASE-RELATED"/>
    <property type="match status" value="1"/>
</dbReference>
<dbReference type="PRINTS" id="PR00133">
    <property type="entry name" value="GLHYDRLASE3"/>
</dbReference>
<dbReference type="InterPro" id="IPR026891">
    <property type="entry name" value="Fn3-like"/>
</dbReference>
<comment type="caution">
    <text evidence="8">The sequence shown here is derived from an EMBL/GenBank/DDBJ whole genome shotgun (WGS) entry which is preliminary data.</text>
</comment>
<accession>A0A9W5Y982</accession>
<dbReference type="InterPro" id="IPR013783">
    <property type="entry name" value="Ig-like_fold"/>
</dbReference>
<dbReference type="SUPFAM" id="SSF51445">
    <property type="entry name" value="(Trans)glycosidases"/>
    <property type="match status" value="1"/>
</dbReference>
<dbReference type="GO" id="GO:0008422">
    <property type="term" value="F:beta-glucosidase activity"/>
    <property type="evidence" value="ECO:0007669"/>
    <property type="project" value="UniProtKB-EC"/>
</dbReference>
<comment type="catalytic activity">
    <reaction evidence="1">
        <text>Hydrolysis of terminal, non-reducing beta-D-glucosyl residues with release of beta-D-glucose.</text>
        <dbReference type="EC" id="3.2.1.21"/>
    </reaction>
</comment>
<dbReference type="InterPro" id="IPR002772">
    <property type="entry name" value="Glyco_hydro_3_C"/>
</dbReference>
<dbReference type="RefSeq" id="WP_281814554.1">
    <property type="nucleotide sequence ID" value="NZ_BRLB01000003.1"/>
</dbReference>
<evidence type="ECO:0000256" key="6">
    <source>
        <dbReference type="ARBA" id="ARBA00023295"/>
    </source>
</evidence>
<keyword evidence="9" id="KW-1185">Reference proteome</keyword>
<dbReference type="SUPFAM" id="SSF52279">
    <property type="entry name" value="Beta-D-glucan exohydrolase, C-terminal domain"/>
    <property type="match status" value="1"/>
</dbReference>
<dbReference type="EC" id="3.2.1.21" evidence="3"/>
<evidence type="ECO:0000313" key="8">
    <source>
        <dbReference type="EMBL" id="GKX29217.1"/>
    </source>
</evidence>
<reference evidence="8" key="1">
    <citation type="submission" date="2022-06" db="EMBL/GenBank/DDBJ databases">
        <title>Vallitalea longa sp. nov., an anaerobic bacterium isolated from marine sediment.</title>
        <authorList>
            <person name="Hirano S."/>
            <person name="Terahara T."/>
            <person name="Mori K."/>
            <person name="Hamada M."/>
            <person name="Matsumoto R."/>
            <person name="Kobayashi T."/>
        </authorList>
    </citation>
    <scope>NUCLEOTIDE SEQUENCE</scope>
    <source>
        <strain evidence="8">SH18-1</strain>
    </source>
</reference>
<dbReference type="GO" id="GO:0009251">
    <property type="term" value="P:glucan catabolic process"/>
    <property type="evidence" value="ECO:0007669"/>
    <property type="project" value="TreeGrafter"/>
</dbReference>
<evidence type="ECO:0000256" key="5">
    <source>
        <dbReference type="ARBA" id="ARBA00022801"/>
    </source>
</evidence>
<keyword evidence="4" id="KW-0732">Signal</keyword>
<keyword evidence="6" id="KW-0326">Glycosidase</keyword>
<evidence type="ECO:0000259" key="7">
    <source>
        <dbReference type="SMART" id="SM01217"/>
    </source>
</evidence>
<sequence length="718" mass="79855">MNKEVNIKELLKELSLSEKIGQLQQLASTFFIENSKGELTGPLKDLGISEDEIWTAGSVLGVNSAEEAYEIQSKYLEKSNSKIPLLFMADIIHGYRTIFPIPLAIGCSWNLENAVLCGQVSAKEASLSGVHVTFSPMVDLVRDPRWGRVMESTGEDTYLNGEFGKAFVKGYQGDLSSPYNIASCVKHFAAYGAVEAGREYNTVDLSDRQLKEYYLPSYKESIDEGAKMVMTSFNTINGIPASGNKYLMRDILRDDFGFEGVAISDWGAVLELMVHGVAADDKEVAYKAIEAGVDIEMMTSCYNKELEKLVREGKVKEELIDEAVLRILKLKKELGLFVNAYGAIDERKAKEMFSCDKHREAVKKVARESMVLLKNDDVLPLKENKRVAVIGPKGNSIDLLGGWSWQGKKEKIATLKEALTNRLGENLVSYAEGCHIDDNDESGFTEATRVASESDIVILALGETSEMSGEGGSRANIGLPGVQEKLADEILRLNKPTVVVLFSGRPLEITSLSAKAPAILEAWFPGTEGSTAVTEVLYGDYNPSGRLTMSFPYAVGQIPVYYNYYNTGRPKLPDGEETRYISQFIDIPNEPLYPFGYGLSYTRYEYTDLKLSSNEMTKDEEIVASVKVKNVGKREGTETVQLYIRDLVGSTVRPMKELKGFKQITLEPQEEVIVNFTITERMLRYYDMNCELVSEPGDFYAMIGSSSENTHKVKFELV</sequence>
<evidence type="ECO:0000256" key="2">
    <source>
        <dbReference type="ARBA" id="ARBA00005336"/>
    </source>
</evidence>
<gene>
    <name evidence="8" type="ORF">SH1V18_16970</name>
</gene>
<dbReference type="Pfam" id="PF01915">
    <property type="entry name" value="Glyco_hydro_3_C"/>
    <property type="match status" value="1"/>
</dbReference>
<dbReference type="InterPro" id="IPR001764">
    <property type="entry name" value="Glyco_hydro_3_N"/>
</dbReference>
<dbReference type="Gene3D" id="3.40.50.1700">
    <property type="entry name" value="Glycoside hydrolase family 3 C-terminal domain"/>
    <property type="match status" value="1"/>
</dbReference>
<dbReference type="Pfam" id="PF14310">
    <property type="entry name" value="Fn3-like"/>
    <property type="match status" value="1"/>
</dbReference>
<evidence type="ECO:0000256" key="1">
    <source>
        <dbReference type="ARBA" id="ARBA00000448"/>
    </source>
</evidence>
<dbReference type="AlphaFoldDB" id="A0A9W5Y982"/>
<protein>
    <recommendedName>
        <fullName evidence="3">beta-glucosidase</fullName>
        <ecNumber evidence="3">3.2.1.21</ecNumber>
    </recommendedName>
</protein>
<dbReference type="EMBL" id="BRLB01000003">
    <property type="protein sequence ID" value="GKX29217.1"/>
    <property type="molecule type" value="Genomic_DNA"/>
</dbReference>
<dbReference type="InterPro" id="IPR017853">
    <property type="entry name" value="GH"/>
</dbReference>
<dbReference type="InterPro" id="IPR036881">
    <property type="entry name" value="Glyco_hydro_3_C_sf"/>
</dbReference>
<dbReference type="Gene3D" id="2.60.40.10">
    <property type="entry name" value="Immunoglobulins"/>
    <property type="match status" value="1"/>
</dbReference>
<dbReference type="InterPro" id="IPR036962">
    <property type="entry name" value="Glyco_hydro_3_N_sf"/>
</dbReference>
<dbReference type="SMART" id="SM01217">
    <property type="entry name" value="Fn3_like"/>
    <property type="match status" value="1"/>
</dbReference>
<name>A0A9W5Y982_9FIRM</name>
<comment type="similarity">
    <text evidence="2">Belongs to the glycosyl hydrolase 3 family.</text>
</comment>
<evidence type="ECO:0000256" key="4">
    <source>
        <dbReference type="ARBA" id="ARBA00022729"/>
    </source>
</evidence>
<keyword evidence="5" id="KW-0378">Hydrolase</keyword>
<dbReference type="Gene3D" id="3.20.20.300">
    <property type="entry name" value="Glycoside hydrolase, family 3, N-terminal domain"/>
    <property type="match status" value="1"/>
</dbReference>
<dbReference type="InterPro" id="IPR051915">
    <property type="entry name" value="Cellulose_Degrad_GH3"/>
</dbReference>
<feature type="domain" description="Fibronectin type III-like" evidence="7">
    <location>
        <begin position="638"/>
        <end position="707"/>
    </location>
</feature>
<evidence type="ECO:0000256" key="3">
    <source>
        <dbReference type="ARBA" id="ARBA00012744"/>
    </source>
</evidence>
<dbReference type="Proteomes" id="UP001144256">
    <property type="component" value="Unassembled WGS sequence"/>
</dbReference>
<dbReference type="FunFam" id="2.60.40.10:FF:000495">
    <property type="entry name" value="Periplasmic beta-glucosidase"/>
    <property type="match status" value="1"/>
</dbReference>
<proteinExistence type="inferred from homology"/>